<evidence type="ECO:0000313" key="2">
    <source>
        <dbReference type="EMBL" id="KPX76574.1"/>
    </source>
</evidence>
<protein>
    <submittedName>
        <fullName evidence="2">Uncharacterized protein</fullName>
    </submittedName>
</protein>
<keyword evidence="1" id="KW-0812">Transmembrane</keyword>
<feature type="transmembrane region" description="Helical" evidence="1">
    <location>
        <begin position="235"/>
        <end position="259"/>
    </location>
</feature>
<name>A0A0P9TNA5_PSEAV</name>
<reference evidence="2 3" key="1">
    <citation type="submission" date="2015-09" db="EMBL/GenBank/DDBJ databases">
        <title>Genome announcement of multiple Pseudomonas syringae strains.</title>
        <authorList>
            <person name="Thakur S."/>
            <person name="Wang P.W."/>
            <person name="Gong Y."/>
            <person name="Weir B.S."/>
            <person name="Guttman D.S."/>
        </authorList>
    </citation>
    <scope>NUCLEOTIDE SEQUENCE [LARGE SCALE GENOMIC DNA]</scope>
    <source>
        <strain evidence="2 3">ICMP3507</strain>
    </source>
</reference>
<dbReference type="AlphaFoldDB" id="A0A0P9TNA5"/>
<evidence type="ECO:0000256" key="1">
    <source>
        <dbReference type="SAM" id="Phobius"/>
    </source>
</evidence>
<evidence type="ECO:0000313" key="3">
    <source>
        <dbReference type="Proteomes" id="UP000050265"/>
    </source>
</evidence>
<gene>
    <name evidence="2" type="ORF">ALO35_04200</name>
</gene>
<dbReference type="Proteomes" id="UP000050265">
    <property type="component" value="Unassembled WGS sequence"/>
</dbReference>
<dbReference type="EMBL" id="LJQP01000045">
    <property type="protein sequence ID" value="KPX76574.1"/>
    <property type="molecule type" value="Genomic_DNA"/>
</dbReference>
<accession>A0A0P9TNA5</accession>
<keyword evidence="1" id="KW-0472">Membrane</keyword>
<organism evidence="2 3">
    <name type="scientific">Pseudomonas amygdali pv. lachrymans</name>
    <name type="common">Pseudomonas syringae pv. lachrymans</name>
    <dbReference type="NCBI Taxonomy" id="53707"/>
    <lineage>
        <taxon>Bacteria</taxon>
        <taxon>Pseudomonadati</taxon>
        <taxon>Pseudomonadota</taxon>
        <taxon>Gammaproteobacteria</taxon>
        <taxon>Pseudomonadales</taxon>
        <taxon>Pseudomonadaceae</taxon>
        <taxon>Pseudomonas</taxon>
        <taxon>Pseudomonas amygdali</taxon>
    </lineage>
</organism>
<keyword evidence="1" id="KW-1133">Transmembrane helix</keyword>
<dbReference type="PATRIC" id="fig|53707.9.peg.6243"/>
<sequence length="355" mass="40854">MGAVTHEYARDDMEDIERRIADKHFKPGEGFLQIYAEDPDGQMYCSLLRQGRKMCASLPGDKVSLYFVDGVRCQAGADSELKVVMVWKGMLDLIFKLASLVTVHARPIPSTYQAAPLPWRNDVKVWLKDGVFDWESPDYWWLHDPEYRATFETFTFAIFCFIVLHEVGHFHNLHAVRRMERGAPLEAESAADRERLERHAREVIADTYAMQFLMDELKQRQFADETHYHPQRHIAITYACFTFALISVSATFWGFSVAIPMDESHQENFYPGHAFRLRAIQSTALEHGINGLEPSLAHVLVSEAMKQSFEILSAMSDGDFVTWDQPLQNPIHGAHYEKVCEEVRNWSNPFYGSKN</sequence>
<proteinExistence type="predicted"/>
<comment type="caution">
    <text evidence="2">The sequence shown here is derived from an EMBL/GenBank/DDBJ whole genome shotgun (WGS) entry which is preliminary data.</text>
</comment>